<evidence type="ECO:0000313" key="1">
    <source>
        <dbReference type="EMBL" id="KAJ8433871.1"/>
    </source>
</evidence>
<gene>
    <name evidence="1" type="ORF">Cgig2_021254</name>
</gene>
<dbReference type="AlphaFoldDB" id="A0A9Q1JYP6"/>
<accession>A0A9Q1JYP6</accession>
<name>A0A9Q1JYP6_9CARY</name>
<reference evidence="1" key="1">
    <citation type="submission" date="2022-04" db="EMBL/GenBank/DDBJ databases">
        <title>Carnegiea gigantea Genome sequencing and assembly v2.</title>
        <authorList>
            <person name="Copetti D."/>
            <person name="Sanderson M.J."/>
            <person name="Burquez A."/>
            <person name="Wojciechowski M.F."/>
        </authorList>
    </citation>
    <scope>NUCLEOTIDE SEQUENCE</scope>
    <source>
        <strain evidence="1">SGP5-SGP5p</strain>
        <tissue evidence="1">Aerial part</tissue>
    </source>
</reference>
<protein>
    <submittedName>
        <fullName evidence="1">Uncharacterized protein</fullName>
    </submittedName>
</protein>
<dbReference type="EMBL" id="JAKOGI010000513">
    <property type="protein sequence ID" value="KAJ8433871.1"/>
    <property type="molecule type" value="Genomic_DNA"/>
</dbReference>
<keyword evidence="2" id="KW-1185">Reference proteome</keyword>
<organism evidence="1 2">
    <name type="scientific">Carnegiea gigantea</name>
    <dbReference type="NCBI Taxonomy" id="171969"/>
    <lineage>
        <taxon>Eukaryota</taxon>
        <taxon>Viridiplantae</taxon>
        <taxon>Streptophyta</taxon>
        <taxon>Embryophyta</taxon>
        <taxon>Tracheophyta</taxon>
        <taxon>Spermatophyta</taxon>
        <taxon>Magnoliopsida</taxon>
        <taxon>eudicotyledons</taxon>
        <taxon>Gunneridae</taxon>
        <taxon>Pentapetalae</taxon>
        <taxon>Caryophyllales</taxon>
        <taxon>Cactineae</taxon>
        <taxon>Cactaceae</taxon>
        <taxon>Cactoideae</taxon>
        <taxon>Echinocereeae</taxon>
        <taxon>Carnegiea</taxon>
    </lineage>
</organism>
<evidence type="ECO:0000313" key="2">
    <source>
        <dbReference type="Proteomes" id="UP001153076"/>
    </source>
</evidence>
<dbReference type="Proteomes" id="UP001153076">
    <property type="component" value="Unassembled WGS sequence"/>
</dbReference>
<proteinExistence type="predicted"/>
<comment type="caution">
    <text evidence="1">The sequence shown here is derived from an EMBL/GenBank/DDBJ whole genome shotgun (WGS) entry which is preliminary data.</text>
</comment>
<sequence length="183" mass="20543">MNLFPNCTSIKQAAEYVRDHFRWSLRDPSAPGPMSLPSDCHGLCPHFDLEVATRYARDSNTSEMVQIIFYAMVIDDAAELGPSLWLGDNDVRLRRAQASHPADPPTNPMLAGGLSRGRATSFPSFRGTVQAAEYVRDNLRWSVRETSSLRPNLLPLHFTAYCLEFDHIVAMQFAHATHIPEMV</sequence>